<keyword evidence="1" id="KW-0472">Membrane</keyword>
<dbReference type="PANTHER" id="PTHR40741:SF1">
    <property type="entry name" value="AMASTIN"/>
    <property type="match status" value="1"/>
</dbReference>
<dbReference type="Proteomes" id="UP000674318">
    <property type="component" value="Unassembled WGS sequence"/>
</dbReference>
<sequence length="184" mass="20361">MFMTRVLLLIFVLVLVAFGVCAALFPLMRLTGPRIRDQSSEKAVYLWYEETKFTIGSAHYFIRDYHRNNECGDFKTAFIVSAALHVAACCLGAITCLLAAAHLCSHRKFNLCCSIVVLCFVTFACFATSIGTVIFLSCADTCVNDNATRVVALRDQGYFLSEGFIFLCVAGCGFFMAVFLEVFS</sequence>
<accession>A0A836HZR0</accession>
<gene>
    <name evidence="2" type="ORF">JKF63_05250</name>
    <name evidence="3" type="ORF">JKF63_05252</name>
</gene>
<comment type="caution">
    <text evidence="2">The sequence shown here is derived from an EMBL/GenBank/DDBJ whole genome shotgun (WGS) entry which is preliminary data.</text>
</comment>
<dbReference type="EMBL" id="JAFJZO010000016">
    <property type="protein sequence ID" value="KAG5508754.1"/>
    <property type="molecule type" value="Genomic_DNA"/>
</dbReference>
<name>A0A836HZR0_9TRYP</name>
<feature type="transmembrane region" description="Helical" evidence="1">
    <location>
        <begin position="157"/>
        <end position="180"/>
    </location>
</feature>
<dbReference type="AlphaFoldDB" id="A0A836HZR0"/>
<organism evidence="2 4">
    <name type="scientific">Porcisia hertigi</name>
    <dbReference type="NCBI Taxonomy" id="2761500"/>
    <lineage>
        <taxon>Eukaryota</taxon>
        <taxon>Discoba</taxon>
        <taxon>Euglenozoa</taxon>
        <taxon>Kinetoplastea</taxon>
        <taxon>Metakinetoplastina</taxon>
        <taxon>Trypanosomatida</taxon>
        <taxon>Trypanosomatidae</taxon>
        <taxon>Leishmaniinae</taxon>
        <taxon>Porcisia</taxon>
    </lineage>
</organism>
<dbReference type="KEGG" id="phet:94291295"/>
<protein>
    <submittedName>
        <fullName evidence="2">Uncharacterized protein</fullName>
    </submittedName>
</protein>
<dbReference type="GeneID" id="94291295"/>
<keyword evidence="1" id="KW-1133">Transmembrane helix</keyword>
<keyword evidence="1" id="KW-0812">Transmembrane</keyword>
<evidence type="ECO:0000256" key="1">
    <source>
        <dbReference type="SAM" id="Phobius"/>
    </source>
</evidence>
<feature type="transmembrane region" description="Helical" evidence="1">
    <location>
        <begin position="111"/>
        <end position="137"/>
    </location>
</feature>
<dbReference type="EMBL" id="JAFJZO010000016">
    <property type="protein sequence ID" value="KAG5508752.1"/>
    <property type="molecule type" value="Genomic_DNA"/>
</dbReference>
<dbReference type="OrthoDB" id="272501at2759"/>
<keyword evidence="4" id="KW-1185">Reference proteome</keyword>
<dbReference type="RefSeq" id="XP_067758220.1">
    <property type="nucleotide sequence ID" value="XM_067901218.1"/>
</dbReference>
<evidence type="ECO:0000313" key="3">
    <source>
        <dbReference type="EMBL" id="KAG5508754.1"/>
    </source>
</evidence>
<proteinExistence type="predicted"/>
<evidence type="ECO:0000313" key="2">
    <source>
        <dbReference type="EMBL" id="KAG5508752.1"/>
    </source>
</evidence>
<reference evidence="2 4" key="1">
    <citation type="submission" date="2021-02" db="EMBL/GenBank/DDBJ databases">
        <title>Porcisia hertigi Genome sequencing and assembly.</title>
        <authorList>
            <person name="Almutairi H."/>
            <person name="Gatherer D."/>
        </authorList>
    </citation>
    <scope>NUCLEOTIDE SEQUENCE [LARGE SCALE GENOMIC DNA]</scope>
    <source>
        <strain evidence="2 4">C119</strain>
    </source>
</reference>
<feature type="transmembrane region" description="Helical" evidence="1">
    <location>
        <begin position="77"/>
        <end position="99"/>
    </location>
</feature>
<dbReference type="PANTHER" id="PTHR40741">
    <property type="entry name" value="AMASTIN-RELATED"/>
    <property type="match status" value="1"/>
</dbReference>
<evidence type="ECO:0000313" key="4">
    <source>
        <dbReference type="Proteomes" id="UP000674318"/>
    </source>
</evidence>